<dbReference type="EMBL" id="CAKOGL010000017">
    <property type="protein sequence ID" value="CAH2097154.1"/>
    <property type="molecule type" value="Genomic_DNA"/>
</dbReference>
<dbReference type="Proteomes" id="UP001153954">
    <property type="component" value="Unassembled WGS sequence"/>
</dbReference>
<dbReference type="InterPro" id="IPR057251">
    <property type="entry name" value="FP_C"/>
</dbReference>
<gene>
    <name evidence="2" type="ORF">EEDITHA_LOCUS12412</name>
</gene>
<evidence type="ECO:0000313" key="2">
    <source>
        <dbReference type="EMBL" id="CAH2097154.1"/>
    </source>
</evidence>
<name>A0AAU9UEH2_EUPED</name>
<dbReference type="InterPro" id="IPR004244">
    <property type="entry name" value="Transposase_22"/>
</dbReference>
<dbReference type="InterPro" id="IPR013083">
    <property type="entry name" value="Znf_RING/FYVE/PHD"/>
</dbReference>
<dbReference type="PANTHER" id="PTHR11505">
    <property type="entry name" value="L1 TRANSPOSABLE ELEMENT-RELATED"/>
    <property type="match status" value="1"/>
</dbReference>
<accession>A0AAU9UEH2</accession>
<organism evidence="2 3">
    <name type="scientific">Euphydryas editha</name>
    <name type="common">Edith's checkerspot</name>
    <dbReference type="NCBI Taxonomy" id="104508"/>
    <lineage>
        <taxon>Eukaryota</taxon>
        <taxon>Metazoa</taxon>
        <taxon>Ecdysozoa</taxon>
        <taxon>Arthropoda</taxon>
        <taxon>Hexapoda</taxon>
        <taxon>Insecta</taxon>
        <taxon>Pterygota</taxon>
        <taxon>Neoptera</taxon>
        <taxon>Endopterygota</taxon>
        <taxon>Lepidoptera</taxon>
        <taxon>Glossata</taxon>
        <taxon>Ditrysia</taxon>
        <taxon>Papilionoidea</taxon>
        <taxon>Nymphalidae</taxon>
        <taxon>Nymphalinae</taxon>
        <taxon>Euphydryas</taxon>
    </lineage>
</organism>
<feature type="domain" description="FP protein C-terminal" evidence="1">
    <location>
        <begin position="315"/>
        <end position="364"/>
    </location>
</feature>
<keyword evidence="3" id="KW-1185">Reference proteome</keyword>
<proteinExistence type="predicted"/>
<protein>
    <recommendedName>
        <fullName evidence="1">FP protein C-terminal domain-containing protein</fullName>
    </recommendedName>
</protein>
<comment type="caution">
    <text evidence="2">The sequence shown here is derived from an EMBL/GenBank/DDBJ whole genome shotgun (WGS) entry which is preliminary data.</text>
</comment>
<dbReference type="Gene3D" id="3.30.40.10">
    <property type="entry name" value="Zinc/RING finger domain, C3HC4 (zinc finger)"/>
    <property type="match status" value="1"/>
</dbReference>
<dbReference type="InterPro" id="IPR011011">
    <property type="entry name" value="Znf_FYVE_PHD"/>
</dbReference>
<dbReference type="SUPFAM" id="SSF57903">
    <property type="entry name" value="FYVE/PHD zinc finger"/>
    <property type="match status" value="1"/>
</dbReference>
<evidence type="ECO:0000259" key="1">
    <source>
        <dbReference type="Pfam" id="PF25298"/>
    </source>
</evidence>
<evidence type="ECO:0000313" key="3">
    <source>
        <dbReference type="Proteomes" id="UP001153954"/>
    </source>
</evidence>
<dbReference type="Gene3D" id="3.30.70.1820">
    <property type="entry name" value="L1 transposable element, RRM domain"/>
    <property type="match status" value="1"/>
</dbReference>
<dbReference type="Pfam" id="PF25298">
    <property type="entry name" value="Baculo_FP_2nd"/>
    <property type="match status" value="1"/>
</dbReference>
<dbReference type="AlphaFoldDB" id="A0AAU9UEH2"/>
<reference evidence="2" key="1">
    <citation type="submission" date="2022-03" db="EMBL/GenBank/DDBJ databases">
        <authorList>
            <person name="Tunstrom K."/>
        </authorList>
    </citation>
    <scope>NUCLEOTIDE SEQUENCE</scope>
</reference>
<sequence>MASSLSSKICAGCKNTLPKKGFLTCSNCGSKYDSDCANILPNQLEKMDQQLKSSWKCPECCSKQPKSGNTNTPVRASALCTDNGTMNSYVTTRRKQNGSPRSKLSSTPDDLCAPPGSNFITESSLRDILRQELSITIQDMVSAQLKTINDQITGFRESMSFINEKFEEVKSTMAEKATIIAHLQKENDQLRVSVKDLQTRLNTVELHMRECNVEINGIPEHRTENLVNTIAQLNATVGISISTDEIQHVTRVAKLNKRSDKPRSVIVKYRSTKHRDALLAAVSQFNRKNPDDKLSSHHLGIGGPRAPVYVSEHLTPGSKSLHAATRLKAKEMNYRFTWIRNGKVYVRKDEFSQAILIKTEDSLRLII</sequence>